<name>A0ABN2N3Y4_9PSEU</name>
<dbReference type="InterPro" id="IPR006680">
    <property type="entry name" value="Amidohydro-rel"/>
</dbReference>
<dbReference type="PANTHER" id="PTHR21240">
    <property type="entry name" value="2-AMINO-3-CARBOXYLMUCONATE-6-SEMIALDEHYDE DECARBOXYLASE"/>
    <property type="match status" value="1"/>
</dbReference>
<keyword evidence="4" id="KW-1185">Reference proteome</keyword>
<evidence type="ECO:0000259" key="2">
    <source>
        <dbReference type="Pfam" id="PF04909"/>
    </source>
</evidence>
<accession>A0ABN2N3Y4</accession>
<dbReference type="EMBL" id="BAAAQK010000009">
    <property type="protein sequence ID" value="GAA1850731.1"/>
    <property type="molecule type" value="Genomic_DNA"/>
</dbReference>
<sequence>MADQDTAADRIVVISADTHGGAELREYKEYLPARWHEEFDAWAEGYESPWDDLVNDTKFKNWDSELRLKHLDADGIAAEVLIPNTIPPFFPTIQNIVSLPTERDDYERRMAGLRAHNRWAEAFCKKVPGRRRALFQIFPNDVDDAIAEVEWAVGTGVAAGVLMPGIPPNHPAGALYASRMDPLWERCAALGIPVCQHEGTGIPDYPDHPASAGISSYEQSYFAQRSLWTLILGGVFERHPDLRYVFTEQGVNWIPQALNRLDATITGAKKRPWADMFFRGAYEALSMTAWEYWKRNCYVGHPLRPVEIEDCFELGVDHIMWGSDYPHTDATSPYSREAIRLSLAGVDETNIRKLLGGNAAGLFGFDLEALAPVAARIGPSLEEVRTPLAREDYPDAEWFEIRAGVRSTILG</sequence>
<organism evidence="3 4">
    <name type="scientific">Pseudonocardia ailaonensis</name>
    <dbReference type="NCBI Taxonomy" id="367279"/>
    <lineage>
        <taxon>Bacteria</taxon>
        <taxon>Bacillati</taxon>
        <taxon>Actinomycetota</taxon>
        <taxon>Actinomycetes</taxon>
        <taxon>Pseudonocardiales</taxon>
        <taxon>Pseudonocardiaceae</taxon>
        <taxon>Pseudonocardia</taxon>
    </lineage>
</organism>
<dbReference type="RefSeq" id="WP_344417552.1">
    <property type="nucleotide sequence ID" value="NZ_BAAAQK010000009.1"/>
</dbReference>
<dbReference type="Pfam" id="PF04909">
    <property type="entry name" value="Amidohydro_2"/>
    <property type="match status" value="1"/>
</dbReference>
<evidence type="ECO:0000313" key="3">
    <source>
        <dbReference type="EMBL" id="GAA1850731.1"/>
    </source>
</evidence>
<evidence type="ECO:0000313" key="4">
    <source>
        <dbReference type="Proteomes" id="UP001500449"/>
    </source>
</evidence>
<dbReference type="InterPro" id="IPR032465">
    <property type="entry name" value="ACMSD"/>
</dbReference>
<dbReference type="SUPFAM" id="SSF51556">
    <property type="entry name" value="Metallo-dependent hydrolases"/>
    <property type="match status" value="1"/>
</dbReference>
<reference evidence="3 4" key="1">
    <citation type="journal article" date="2019" name="Int. J. Syst. Evol. Microbiol.">
        <title>The Global Catalogue of Microorganisms (GCM) 10K type strain sequencing project: providing services to taxonomists for standard genome sequencing and annotation.</title>
        <authorList>
            <consortium name="The Broad Institute Genomics Platform"/>
            <consortium name="The Broad Institute Genome Sequencing Center for Infectious Disease"/>
            <person name="Wu L."/>
            <person name="Ma J."/>
        </authorList>
    </citation>
    <scope>NUCLEOTIDE SEQUENCE [LARGE SCALE GENOMIC DNA]</scope>
    <source>
        <strain evidence="3 4">JCM 16009</strain>
    </source>
</reference>
<protein>
    <submittedName>
        <fullName evidence="3">Amidohydrolase family protein</fullName>
    </submittedName>
</protein>
<keyword evidence="1" id="KW-0456">Lyase</keyword>
<gene>
    <name evidence="3" type="ORF">GCM10009836_33310</name>
</gene>
<dbReference type="Gene3D" id="3.20.20.140">
    <property type="entry name" value="Metal-dependent hydrolases"/>
    <property type="match status" value="1"/>
</dbReference>
<dbReference type="Proteomes" id="UP001500449">
    <property type="component" value="Unassembled WGS sequence"/>
</dbReference>
<dbReference type="PANTHER" id="PTHR21240:SF28">
    <property type="entry name" value="ISO-OROTATE DECARBOXYLASE (EUROFUNG)"/>
    <property type="match status" value="1"/>
</dbReference>
<proteinExistence type="predicted"/>
<comment type="caution">
    <text evidence="3">The sequence shown here is derived from an EMBL/GenBank/DDBJ whole genome shotgun (WGS) entry which is preliminary data.</text>
</comment>
<dbReference type="InterPro" id="IPR032466">
    <property type="entry name" value="Metal_Hydrolase"/>
</dbReference>
<feature type="domain" description="Amidohydrolase-related" evidence="2">
    <location>
        <begin position="88"/>
        <end position="365"/>
    </location>
</feature>
<evidence type="ECO:0000256" key="1">
    <source>
        <dbReference type="ARBA" id="ARBA00023239"/>
    </source>
</evidence>